<feature type="domain" description="Polysaccharide pyruvyl transferase" evidence="1">
    <location>
        <begin position="18"/>
        <end position="291"/>
    </location>
</feature>
<evidence type="ECO:0000313" key="3">
    <source>
        <dbReference type="Proteomes" id="UP000759103"/>
    </source>
</evidence>
<dbReference type="InterPro" id="IPR007345">
    <property type="entry name" value="Polysacch_pyruvyl_Trfase"/>
</dbReference>
<reference evidence="2 3" key="1">
    <citation type="submission" date="2021-07" db="EMBL/GenBank/DDBJ databases">
        <title>Sphingomonas sp.</title>
        <authorList>
            <person name="Feng G."/>
            <person name="Li J."/>
            <person name="Pan M."/>
        </authorList>
    </citation>
    <scope>NUCLEOTIDE SEQUENCE [LARGE SCALE GENOMIC DNA]</scope>
    <source>
        <strain evidence="2 3">RRHST34</strain>
    </source>
</reference>
<evidence type="ECO:0000259" key="1">
    <source>
        <dbReference type="Pfam" id="PF04230"/>
    </source>
</evidence>
<protein>
    <submittedName>
        <fullName evidence="2">Polysaccharide pyruvyl transferase family protein</fullName>
    </submittedName>
</protein>
<proteinExistence type="predicted"/>
<dbReference type="Proteomes" id="UP000759103">
    <property type="component" value="Unassembled WGS sequence"/>
</dbReference>
<dbReference type="RefSeq" id="WP_219747556.1">
    <property type="nucleotide sequence ID" value="NZ_JAHXZN010000001.1"/>
</dbReference>
<dbReference type="EMBL" id="JAHXZN010000001">
    <property type="protein sequence ID" value="MBW6530159.1"/>
    <property type="molecule type" value="Genomic_DNA"/>
</dbReference>
<keyword evidence="2" id="KW-0808">Transferase</keyword>
<gene>
    <name evidence="2" type="ORF">KZ820_05370</name>
</gene>
<name>A0ABS7BKM3_9SPHN</name>
<evidence type="ECO:0000313" key="2">
    <source>
        <dbReference type="EMBL" id="MBW6530159.1"/>
    </source>
</evidence>
<keyword evidence="3" id="KW-1185">Reference proteome</keyword>
<comment type="caution">
    <text evidence="2">The sequence shown here is derived from an EMBL/GenBank/DDBJ whole genome shotgun (WGS) entry which is preliminary data.</text>
</comment>
<organism evidence="2 3">
    <name type="scientific">Sphingomonas citri</name>
    <dbReference type="NCBI Taxonomy" id="2862499"/>
    <lineage>
        <taxon>Bacteria</taxon>
        <taxon>Pseudomonadati</taxon>
        <taxon>Pseudomonadota</taxon>
        <taxon>Alphaproteobacteria</taxon>
        <taxon>Sphingomonadales</taxon>
        <taxon>Sphingomonadaceae</taxon>
        <taxon>Sphingomonas</taxon>
    </lineage>
</organism>
<dbReference type="GO" id="GO:0016740">
    <property type="term" value="F:transferase activity"/>
    <property type="evidence" value="ECO:0007669"/>
    <property type="project" value="UniProtKB-KW"/>
</dbReference>
<accession>A0ABS7BKM3</accession>
<sequence>MTATPRKVGILTFHRCINYGSYWQARCLTEGLRSLGHDARLLDHHSDQVARAEWRCSFQPTLPERTPRADLPAYKIKGRKFVAAFDRLPQSPRFPLHRPDTDGYDAIVVGSDEVWNFRHPWYGGAPIFFGEGLSAPRLVSYAASFGNHDAADGISADWAAKLRRFTAVSVRDANSRALVETALGATPPLVLDPVLQFGDRVHAAAPPSEKGRYALVYGHGFPEWLQRQMRDWSRRSGVRLVSIGYRNDWADEQDIAAGPEEFAQRAASASALVTNFFHGCVFALNNRTPFVTAPSPYRFNKVRDLAAALDARRHIVSPELEGADYDALLGAPPAPAVYERIEELRAESLAYLRHALG</sequence>
<dbReference type="Pfam" id="PF04230">
    <property type="entry name" value="PS_pyruv_trans"/>
    <property type="match status" value="1"/>
</dbReference>